<dbReference type="Proteomes" id="UP000293863">
    <property type="component" value="Unassembled WGS sequence"/>
</dbReference>
<evidence type="ECO:0008006" key="3">
    <source>
        <dbReference type="Google" id="ProtNLM"/>
    </source>
</evidence>
<sequence length="331" mass="39019">MFNNKTRNQHYVSQVEQKLNCIDPSVDKKNRRIYKFESLNRDAQEYKICIEDGVKIEKNLTFNDLYSLEIFDDGTRDNFEKYFCKLEEKIESLTNEVLSSNHLQKSILLTLFNAKIMNVIRNPYCILSTINTYSFLSDFIPTDEYLKKYFNKINAMNPNENLLLELDINSEQYKKWLKIIFYMVVPIQLNNGKILNFSTEVIHNIFNPENMCIAINLATHDKEVCLLSDRGHVDWSAALQCSGFGYEFNLTKNAFIHFIFIENNLDNLSKFMHIPADTLANMKKNGIHKLDQPWQKINKCENDDGVFSSYNSRVMYQCYRYFYAADKIFLK</sequence>
<protein>
    <recommendedName>
        <fullName evidence="3">DUF4238 domain-containing protein</fullName>
    </recommendedName>
</protein>
<evidence type="ECO:0000313" key="2">
    <source>
        <dbReference type="Proteomes" id="UP000293863"/>
    </source>
</evidence>
<keyword evidence="2" id="KW-1185">Reference proteome</keyword>
<proteinExistence type="predicted"/>
<evidence type="ECO:0000313" key="1">
    <source>
        <dbReference type="EMBL" id="RZG46969.1"/>
    </source>
</evidence>
<dbReference type="AlphaFoldDB" id="A0A4Q7APB0"/>
<gene>
    <name evidence="1" type="ORF">EXU28_07190</name>
</gene>
<reference evidence="1 2" key="1">
    <citation type="submission" date="2019-02" db="EMBL/GenBank/DDBJ databases">
        <title>The Batch Genome Submission of Acinetobacter spp. strains.</title>
        <authorList>
            <person name="Qin J."/>
            <person name="Hu Y."/>
            <person name="Ye H."/>
            <person name="Wei L."/>
            <person name="Feng Y."/>
            <person name="Zong Z."/>
        </authorList>
    </citation>
    <scope>NUCLEOTIDE SEQUENCE [LARGE SCALE GENOMIC DNA]</scope>
    <source>
        <strain evidence="1 2">WCHAW060049</strain>
    </source>
</reference>
<name>A0A4Q7APB0_9GAMM</name>
<organism evidence="1 2">
    <name type="scientific">Acinetobacter wuhouensis</name>
    <dbReference type="NCBI Taxonomy" id="1879050"/>
    <lineage>
        <taxon>Bacteria</taxon>
        <taxon>Pseudomonadati</taxon>
        <taxon>Pseudomonadota</taxon>
        <taxon>Gammaproteobacteria</taxon>
        <taxon>Moraxellales</taxon>
        <taxon>Moraxellaceae</taxon>
        <taxon>Acinetobacter</taxon>
    </lineage>
</organism>
<dbReference type="RefSeq" id="WP_130168374.1">
    <property type="nucleotide sequence ID" value="NZ_SGSQ01000009.1"/>
</dbReference>
<comment type="caution">
    <text evidence="1">The sequence shown here is derived from an EMBL/GenBank/DDBJ whole genome shotgun (WGS) entry which is preliminary data.</text>
</comment>
<accession>A0A4Q7APB0</accession>
<dbReference type="EMBL" id="SGSQ01000009">
    <property type="protein sequence ID" value="RZG46969.1"/>
    <property type="molecule type" value="Genomic_DNA"/>
</dbReference>